<comment type="caution">
    <text evidence="2">The sequence shown here is derived from an EMBL/GenBank/DDBJ whole genome shotgun (WGS) entry which is preliminary data.</text>
</comment>
<gene>
    <name evidence="2" type="ORF">ACHAW5_004435</name>
</gene>
<accession>A0ABD3Q8A1</accession>
<feature type="domain" description="Calcium/calmodulin-dependent protein kinase II association-domain" evidence="1">
    <location>
        <begin position="104"/>
        <end position="231"/>
    </location>
</feature>
<sequence length="635" mass="71259">MKFSSALAAVCALQISHSMAFAPAMIRSRGREGAASNHSHRVLSTSLNNDLRSLAVSAGKPNIATKKPKKQGVEIKAVKSDVTTQGEEIKAVKSDVTTKSTITEKEVRALFELWNSALATGDSRIVADRYIKRPVLLPTVSDTPRTDFDSVKDYFDAFLKKKPQGKSHMCHTFKLLLNAVIFMLSFWRHDAGIYEFTMGATCDKVKARYTYNYVQENGQWKIQHHHSSVMPEEIAMGKSITEDEVRGLFSLWNTALSTLDPKKVASRYAKKGVLLPTVSNTPRTDFASIEDYFSNFLKLKPQGEILDSHVTIGHNWCQDVGIYEFTMGATGKKVKGRYSFVYVWEDEEWKINHHHSSVMPEGIVVAEPITEKEVRGLFKLWNDALATKDPRKVAKRYSKAGVLLPTVSDVPRTDYPGIVDYFTQFLKLEPQGVIESGNIIIGTNWAQDAGIYEFTMGATGAKVKGRYTFVYVFEDGEWKISQHHSSVMPEGTSKPITEEEVKNLFYLWNSALATEDPDAVAKRYSSKPVLLPTVSDVPRTDYRLIKDYFVGFLKKKPQGEILESYVTIGHNWCQDAGIYEFTMGATGDKVKGRYSFVYVWEDGEWKISHHHSSVMPEAFLGPSPKPAPAKEVVVA</sequence>
<dbReference type="AlphaFoldDB" id="A0ABD3Q8A1"/>
<evidence type="ECO:0000313" key="2">
    <source>
        <dbReference type="EMBL" id="KAL3796533.1"/>
    </source>
</evidence>
<dbReference type="EMBL" id="JALLAZ020000385">
    <property type="protein sequence ID" value="KAL3796533.1"/>
    <property type="molecule type" value="Genomic_DNA"/>
</dbReference>
<protein>
    <recommendedName>
        <fullName evidence="1">Calcium/calmodulin-dependent protein kinase II association-domain domain-containing protein</fullName>
    </recommendedName>
</protein>
<dbReference type="Proteomes" id="UP001530315">
    <property type="component" value="Unassembled WGS sequence"/>
</dbReference>
<evidence type="ECO:0000313" key="3">
    <source>
        <dbReference type="Proteomes" id="UP001530315"/>
    </source>
</evidence>
<name>A0ABD3Q8A1_9STRA</name>
<dbReference type="Pfam" id="PF08332">
    <property type="entry name" value="CaMKII_AD"/>
    <property type="match status" value="4"/>
</dbReference>
<organism evidence="2 3">
    <name type="scientific">Stephanodiscus triporus</name>
    <dbReference type="NCBI Taxonomy" id="2934178"/>
    <lineage>
        <taxon>Eukaryota</taxon>
        <taxon>Sar</taxon>
        <taxon>Stramenopiles</taxon>
        <taxon>Ochrophyta</taxon>
        <taxon>Bacillariophyta</taxon>
        <taxon>Coscinodiscophyceae</taxon>
        <taxon>Thalassiosirophycidae</taxon>
        <taxon>Stephanodiscales</taxon>
        <taxon>Stephanodiscaceae</taxon>
        <taxon>Stephanodiscus</taxon>
    </lineage>
</organism>
<feature type="domain" description="Calcium/calmodulin-dependent protein kinase II association-domain" evidence="1">
    <location>
        <begin position="242"/>
        <end position="360"/>
    </location>
</feature>
<feature type="domain" description="Calcium/calmodulin-dependent protein kinase II association-domain" evidence="1">
    <location>
        <begin position="498"/>
        <end position="616"/>
    </location>
</feature>
<dbReference type="InterPro" id="IPR013543">
    <property type="entry name" value="Ca/CaM-dep_prot_kinase-assoc"/>
</dbReference>
<dbReference type="Gene3D" id="3.10.450.50">
    <property type="match status" value="4"/>
</dbReference>
<reference evidence="2 3" key="1">
    <citation type="submission" date="2024-10" db="EMBL/GenBank/DDBJ databases">
        <title>Updated reference genomes for cyclostephanoid diatoms.</title>
        <authorList>
            <person name="Roberts W.R."/>
            <person name="Alverson A.J."/>
        </authorList>
    </citation>
    <scope>NUCLEOTIDE SEQUENCE [LARGE SCALE GENOMIC DNA]</scope>
    <source>
        <strain evidence="2 3">AJA276-08</strain>
    </source>
</reference>
<evidence type="ECO:0000259" key="1">
    <source>
        <dbReference type="Pfam" id="PF08332"/>
    </source>
</evidence>
<dbReference type="SUPFAM" id="SSF54427">
    <property type="entry name" value="NTF2-like"/>
    <property type="match status" value="4"/>
</dbReference>
<keyword evidence="3" id="KW-1185">Reference proteome</keyword>
<proteinExistence type="predicted"/>
<dbReference type="InterPro" id="IPR032710">
    <property type="entry name" value="NTF2-like_dom_sf"/>
</dbReference>
<feature type="domain" description="Calcium/calmodulin-dependent protein kinase II association-domain" evidence="1">
    <location>
        <begin position="371"/>
        <end position="489"/>
    </location>
</feature>
<dbReference type="InterPro" id="IPR011944">
    <property type="entry name" value="Steroid_delta5-4_isomerase"/>
</dbReference>
<dbReference type="NCBIfam" id="TIGR02246">
    <property type="entry name" value="SgcJ/EcaC family oxidoreductase"/>
    <property type="match status" value="1"/>
</dbReference>